<dbReference type="NCBIfam" id="TIGR00115">
    <property type="entry name" value="tig"/>
    <property type="match status" value="1"/>
</dbReference>
<dbReference type="SUPFAM" id="SSF109998">
    <property type="entry name" value="Triger factor/SurA peptide-binding domain-like"/>
    <property type="match status" value="1"/>
</dbReference>
<dbReference type="Gene3D" id="1.10.3120.10">
    <property type="entry name" value="Trigger factor, C-terminal domain"/>
    <property type="match status" value="1"/>
</dbReference>
<evidence type="ECO:0000259" key="13">
    <source>
        <dbReference type="Pfam" id="PF05697"/>
    </source>
</evidence>
<comment type="similarity">
    <text evidence="2 11">Belongs to the FKBP-type PPIase family. Tig subfamily.</text>
</comment>
<evidence type="ECO:0000256" key="10">
    <source>
        <dbReference type="ARBA" id="ARBA00029986"/>
    </source>
</evidence>
<dbReference type="GO" id="GO:0005737">
    <property type="term" value="C:cytoplasm"/>
    <property type="evidence" value="ECO:0007669"/>
    <property type="project" value="UniProtKB-SubCell"/>
</dbReference>
<comment type="function">
    <text evidence="11">Involved in protein export. Acts as a chaperone by maintaining the newly synthesized protein in an open conformation. Functions as a peptidyl-prolyl cis-trans isomerase.</text>
</comment>
<dbReference type="GO" id="GO:0043022">
    <property type="term" value="F:ribosome binding"/>
    <property type="evidence" value="ECO:0007669"/>
    <property type="project" value="TreeGrafter"/>
</dbReference>
<dbReference type="GO" id="GO:0051301">
    <property type="term" value="P:cell division"/>
    <property type="evidence" value="ECO:0007669"/>
    <property type="project" value="UniProtKB-KW"/>
</dbReference>
<dbReference type="GO" id="GO:0044183">
    <property type="term" value="F:protein folding chaperone"/>
    <property type="evidence" value="ECO:0007669"/>
    <property type="project" value="TreeGrafter"/>
</dbReference>
<dbReference type="GO" id="GO:0043335">
    <property type="term" value="P:protein unfolding"/>
    <property type="evidence" value="ECO:0007669"/>
    <property type="project" value="TreeGrafter"/>
</dbReference>
<evidence type="ECO:0000256" key="5">
    <source>
        <dbReference type="ARBA" id="ARBA00022618"/>
    </source>
</evidence>
<feature type="compositionally biased region" description="Basic residues" evidence="12">
    <location>
        <begin position="433"/>
        <end position="444"/>
    </location>
</feature>
<dbReference type="InterPro" id="IPR037041">
    <property type="entry name" value="Trigger_fac_C_sf"/>
</dbReference>
<name>A0A6M8J561_9ACTN</name>
<keyword evidence="11" id="KW-0963">Cytoplasm</keyword>
<reference evidence="16" key="1">
    <citation type="submission" date="2020-05" db="EMBL/GenBank/DDBJ databases">
        <title>Novel species in genus Nocardioides.</title>
        <authorList>
            <person name="Zhang G."/>
        </authorList>
    </citation>
    <scope>NUCLEOTIDE SEQUENCE [LARGE SCALE GENOMIC DNA]</scope>
    <source>
        <strain evidence="16">zg-1050</strain>
    </source>
</reference>
<sequence length="502" mass="53727">MNTSVEALEGNRVKITVTVDEAAVVAQFKQTYRQLAGQYSIPGFRKGKAPRGVINNVLGKDAVAAQVTDAVVNDSCGRAIDAAEVFPVGKPSFDDDMPLVVDGQAYTYSFELGVTPEVELSGYDAVSFALPAEGATDAEVDAEVGALTAHYVEFVDAAANAKVKEDGFVSMTVAATDAKGERMEALCAEGRQYGLGSGSWPADFDAELVGMKKGEQKQFELEFEGAPVSFDVTVNAVQKKKQLELTDEWVKSTFGLEDVADLRKNISEGIASQKAAVLPRMKEARALEALLERVTDEAPEAMVEGAEQQLVQDFFQQLQRQGLTFDAYLAAQDLTPQQFREDVKKQAADTVKQDLALDAWARHAGIAVTDEDVSAEFARSGAEDPAAVEKSWRDAGQIHLVRQGVLRQKALESVLEGAVITEEQPEGEAEKKPAKKAPAKKAAKKKDADAETGAEKGADEAPAKKPAKKTSAKKADAKDEGAEKAAKAKKKAADKPADESAE</sequence>
<keyword evidence="5 11" id="KW-0132">Cell division</keyword>
<evidence type="ECO:0000256" key="7">
    <source>
        <dbReference type="ARBA" id="ARBA00023186"/>
    </source>
</evidence>
<gene>
    <name evidence="11 15" type="primary">tig</name>
    <name evidence="15" type="ORF">HLV38_00860</name>
</gene>
<dbReference type="Gene3D" id="3.30.70.1050">
    <property type="entry name" value="Trigger factor ribosome-binding domain"/>
    <property type="match status" value="1"/>
</dbReference>
<evidence type="ECO:0000256" key="2">
    <source>
        <dbReference type="ARBA" id="ARBA00005464"/>
    </source>
</evidence>
<dbReference type="RefSeq" id="WP_173163475.1">
    <property type="nucleotide sequence ID" value="NZ_CP053716.1"/>
</dbReference>
<dbReference type="Pfam" id="PF05698">
    <property type="entry name" value="Trigger_C"/>
    <property type="match status" value="1"/>
</dbReference>
<feature type="compositionally biased region" description="Basic and acidic residues" evidence="12">
    <location>
        <begin position="445"/>
        <end position="463"/>
    </location>
</feature>
<dbReference type="GO" id="GO:0003755">
    <property type="term" value="F:peptidyl-prolyl cis-trans isomerase activity"/>
    <property type="evidence" value="ECO:0007669"/>
    <property type="project" value="UniProtKB-UniRule"/>
</dbReference>
<feature type="region of interest" description="Disordered" evidence="12">
    <location>
        <begin position="422"/>
        <end position="502"/>
    </location>
</feature>
<keyword evidence="9 11" id="KW-0131">Cell cycle</keyword>
<feature type="domain" description="Trigger factor C-terminal" evidence="14">
    <location>
        <begin position="259"/>
        <end position="416"/>
    </location>
</feature>
<evidence type="ECO:0000256" key="3">
    <source>
        <dbReference type="ARBA" id="ARBA00013194"/>
    </source>
</evidence>
<evidence type="ECO:0000256" key="6">
    <source>
        <dbReference type="ARBA" id="ARBA00023110"/>
    </source>
</evidence>
<dbReference type="EC" id="5.2.1.8" evidence="3 11"/>
<dbReference type="InterPro" id="IPR027304">
    <property type="entry name" value="Trigger_fact/SurA_dom_sf"/>
</dbReference>
<dbReference type="InterPro" id="IPR005215">
    <property type="entry name" value="Trig_fac"/>
</dbReference>
<dbReference type="InterPro" id="IPR008880">
    <property type="entry name" value="Trigger_fac_C"/>
</dbReference>
<accession>A0A6M8J561</accession>
<organism evidence="15 16">
    <name type="scientific">Berryella wangjianweii</name>
    <dbReference type="NCBI Taxonomy" id="2734634"/>
    <lineage>
        <taxon>Bacteria</taxon>
        <taxon>Bacillati</taxon>
        <taxon>Actinomycetota</taxon>
        <taxon>Coriobacteriia</taxon>
        <taxon>Eggerthellales</taxon>
        <taxon>Eggerthellaceae</taxon>
        <taxon>Berryella</taxon>
    </lineage>
</organism>
<keyword evidence="6 11" id="KW-0697">Rotamase</keyword>
<keyword evidence="8 11" id="KW-0413">Isomerase</keyword>
<evidence type="ECO:0000259" key="14">
    <source>
        <dbReference type="Pfam" id="PF05698"/>
    </source>
</evidence>
<dbReference type="SUPFAM" id="SSF102735">
    <property type="entry name" value="Trigger factor ribosome-binding domain"/>
    <property type="match status" value="1"/>
</dbReference>
<dbReference type="SUPFAM" id="SSF54534">
    <property type="entry name" value="FKBP-like"/>
    <property type="match status" value="1"/>
</dbReference>
<dbReference type="HAMAP" id="MF_00303">
    <property type="entry name" value="Trigger_factor_Tig"/>
    <property type="match status" value="1"/>
</dbReference>
<dbReference type="Gene3D" id="3.10.50.40">
    <property type="match status" value="1"/>
</dbReference>
<evidence type="ECO:0000256" key="8">
    <source>
        <dbReference type="ARBA" id="ARBA00023235"/>
    </source>
</evidence>
<keyword evidence="16" id="KW-1185">Reference proteome</keyword>
<evidence type="ECO:0000256" key="4">
    <source>
        <dbReference type="ARBA" id="ARBA00016902"/>
    </source>
</evidence>
<dbReference type="Pfam" id="PF05697">
    <property type="entry name" value="Trigger_N"/>
    <property type="match status" value="1"/>
</dbReference>
<evidence type="ECO:0000313" key="16">
    <source>
        <dbReference type="Proteomes" id="UP000503297"/>
    </source>
</evidence>
<dbReference type="AlphaFoldDB" id="A0A6M8J561"/>
<evidence type="ECO:0000256" key="12">
    <source>
        <dbReference type="SAM" id="MobiDB-lite"/>
    </source>
</evidence>
<dbReference type="PANTHER" id="PTHR30560:SF3">
    <property type="entry name" value="TRIGGER FACTOR-LIKE PROTEIN TIG, CHLOROPLASTIC"/>
    <property type="match status" value="1"/>
</dbReference>
<feature type="domain" description="Trigger factor ribosome-binding bacterial" evidence="13">
    <location>
        <begin position="1"/>
        <end position="145"/>
    </location>
</feature>
<comment type="subcellular location">
    <subcellularLocation>
        <location evidence="11">Cytoplasm</location>
    </subcellularLocation>
    <text evidence="11">About half TF is bound to the ribosome near the polypeptide exit tunnel while the other half is free in the cytoplasm.</text>
</comment>
<dbReference type="KEGG" id="bwa:HLV38_00860"/>
<dbReference type="PANTHER" id="PTHR30560">
    <property type="entry name" value="TRIGGER FACTOR CHAPERONE AND PEPTIDYL-PROLYL CIS/TRANS ISOMERASE"/>
    <property type="match status" value="1"/>
</dbReference>
<dbReference type="InterPro" id="IPR036611">
    <property type="entry name" value="Trigger_fac_ribosome-bd_sf"/>
</dbReference>
<feature type="compositionally biased region" description="Basic and acidic residues" evidence="12">
    <location>
        <begin position="473"/>
        <end position="502"/>
    </location>
</feature>
<dbReference type="EMBL" id="CP053716">
    <property type="protein sequence ID" value="QKF06828.1"/>
    <property type="molecule type" value="Genomic_DNA"/>
</dbReference>
<dbReference type="Proteomes" id="UP000503297">
    <property type="component" value="Chromosome"/>
</dbReference>
<protein>
    <recommendedName>
        <fullName evidence="4 11">Trigger factor</fullName>
        <shortName evidence="11">TF</shortName>
        <ecNumber evidence="3 11">5.2.1.8</ecNumber>
    </recommendedName>
    <alternativeName>
        <fullName evidence="10 11">PPIase</fullName>
    </alternativeName>
</protein>
<comment type="domain">
    <text evidence="11">Consists of 3 domains; the N-terminus binds the ribosome, the middle domain has PPIase activity, while the C-terminus has intrinsic chaperone activity on its own.</text>
</comment>
<evidence type="ECO:0000256" key="1">
    <source>
        <dbReference type="ARBA" id="ARBA00000971"/>
    </source>
</evidence>
<evidence type="ECO:0000313" key="15">
    <source>
        <dbReference type="EMBL" id="QKF06828.1"/>
    </source>
</evidence>
<evidence type="ECO:0000256" key="11">
    <source>
        <dbReference type="HAMAP-Rule" id="MF_00303"/>
    </source>
</evidence>
<proteinExistence type="inferred from homology"/>
<dbReference type="InterPro" id="IPR046357">
    <property type="entry name" value="PPIase_dom_sf"/>
</dbReference>
<dbReference type="GO" id="GO:0051083">
    <property type="term" value="P:'de novo' cotranslational protein folding"/>
    <property type="evidence" value="ECO:0007669"/>
    <property type="project" value="TreeGrafter"/>
</dbReference>
<evidence type="ECO:0000256" key="9">
    <source>
        <dbReference type="ARBA" id="ARBA00023306"/>
    </source>
</evidence>
<keyword evidence="7 11" id="KW-0143">Chaperone</keyword>
<dbReference type="InterPro" id="IPR008881">
    <property type="entry name" value="Trigger_fac_ribosome-bd_bac"/>
</dbReference>
<comment type="catalytic activity">
    <reaction evidence="1 11">
        <text>[protein]-peptidylproline (omega=180) = [protein]-peptidylproline (omega=0)</text>
        <dbReference type="Rhea" id="RHEA:16237"/>
        <dbReference type="Rhea" id="RHEA-COMP:10747"/>
        <dbReference type="Rhea" id="RHEA-COMP:10748"/>
        <dbReference type="ChEBI" id="CHEBI:83833"/>
        <dbReference type="ChEBI" id="CHEBI:83834"/>
        <dbReference type="EC" id="5.2.1.8"/>
    </reaction>
</comment>
<dbReference type="GO" id="GO:0015031">
    <property type="term" value="P:protein transport"/>
    <property type="evidence" value="ECO:0007669"/>
    <property type="project" value="UniProtKB-UniRule"/>
</dbReference>